<evidence type="ECO:0000313" key="2">
    <source>
        <dbReference type="Proteomes" id="UP001296776"/>
    </source>
</evidence>
<dbReference type="RefSeq" id="WP_200343829.1">
    <property type="nucleotide sequence ID" value="NZ_NRSJ01000001.1"/>
</dbReference>
<dbReference type="AlphaFoldDB" id="A0AAJ0X8K2"/>
<protein>
    <submittedName>
        <fullName evidence="1">Uncharacterized protein</fullName>
    </submittedName>
</protein>
<keyword evidence="2" id="KW-1185">Reference proteome</keyword>
<organism evidence="1 2">
    <name type="scientific">Halochromatium glycolicum</name>
    <dbReference type="NCBI Taxonomy" id="85075"/>
    <lineage>
        <taxon>Bacteria</taxon>
        <taxon>Pseudomonadati</taxon>
        <taxon>Pseudomonadota</taxon>
        <taxon>Gammaproteobacteria</taxon>
        <taxon>Chromatiales</taxon>
        <taxon>Chromatiaceae</taxon>
        <taxon>Halochromatium</taxon>
    </lineage>
</organism>
<comment type="caution">
    <text evidence="1">The sequence shown here is derived from an EMBL/GenBank/DDBJ whole genome shotgun (WGS) entry which is preliminary data.</text>
</comment>
<accession>A0AAJ0X8K2</accession>
<dbReference type="Proteomes" id="UP001296776">
    <property type="component" value="Unassembled WGS sequence"/>
</dbReference>
<proteinExistence type="predicted"/>
<reference evidence="1" key="1">
    <citation type="submission" date="2017-08" db="EMBL/GenBank/DDBJ databases">
        <authorList>
            <person name="Imhoff J.F."/>
            <person name="Rahn T."/>
            <person name="Kuenzel S."/>
            <person name="Neulinger S.C."/>
        </authorList>
    </citation>
    <scope>NUCLEOTIDE SEQUENCE</scope>
    <source>
        <strain evidence="1">DSM 11080</strain>
    </source>
</reference>
<dbReference type="EMBL" id="NRSJ01000001">
    <property type="protein sequence ID" value="MBK1703143.1"/>
    <property type="molecule type" value="Genomic_DNA"/>
</dbReference>
<reference evidence="1" key="2">
    <citation type="journal article" date="2020" name="Microorganisms">
        <title>Osmotic Adaptation and Compatible Solute Biosynthesis of Phototrophic Bacteria as Revealed from Genome Analyses.</title>
        <authorList>
            <person name="Imhoff J.F."/>
            <person name="Rahn T."/>
            <person name="Kunzel S."/>
            <person name="Keller A."/>
            <person name="Neulinger S.C."/>
        </authorList>
    </citation>
    <scope>NUCLEOTIDE SEQUENCE</scope>
    <source>
        <strain evidence="1">DSM 11080</strain>
    </source>
</reference>
<name>A0AAJ0X8K2_9GAMM</name>
<gene>
    <name evidence="1" type="ORF">CKO40_00895</name>
</gene>
<evidence type="ECO:0000313" key="1">
    <source>
        <dbReference type="EMBL" id="MBK1703143.1"/>
    </source>
</evidence>
<sequence>MLIGACAGGPQVSANERYTGQVAAGVVRPAGATGIAVQRRLISALEASGDFAGVYPLFAPTQSSEVGVVITPSILDERHGPNGLEQLRVQVRAERQSQTRDALKKTYSGRSSARNTALDDLIQPLARDLTRRYGRKPVY</sequence>